<feature type="compositionally biased region" description="Gly residues" evidence="1">
    <location>
        <begin position="16"/>
        <end position="25"/>
    </location>
</feature>
<dbReference type="Gramene" id="TKW01870">
    <property type="protein sequence ID" value="TKW01870"/>
    <property type="gene ID" value="SEVIR_8G207500v2"/>
</dbReference>
<organism evidence="2 3">
    <name type="scientific">Setaria viridis</name>
    <name type="common">Green bristlegrass</name>
    <name type="synonym">Setaria italica subsp. viridis</name>
    <dbReference type="NCBI Taxonomy" id="4556"/>
    <lineage>
        <taxon>Eukaryota</taxon>
        <taxon>Viridiplantae</taxon>
        <taxon>Streptophyta</taxon>
        <taxon>Embryophyta</taxon>
        <taxon>Tracheophyta</taxon>
        <taxon>Spermatophyta</taxon>
        <taxon>Magnoliopsida</taxon>
        <taxon>Liliopsida</taxon>
        <taxon>Poales</taxon>
        <taxon>Poaceae</taxon>
        <taxon>PACMAD clade</taxon>
        <taxon>Panicoideae</taxon>
        <taxon>Panicodae</taxon>
        <taxon>Paniceae</taxon>
        <taxon>Cenchrinae</taxon>
        <taxon>Setaria</taxon>
    </lineage>
</organism>
<feature type="compositionally biased region" description="Gly residues" evidence="1">
    <location>
        <begin position="46"/>
        <end position="55"/>
    </location>
</feature>
<sequence>MGVTAPDHRSAEEGRSGAGGAGGRGNPRWPLRLCSCMGAWPYRGPSTGGGVGGDGRGGRRRTVTGDGASPGGAAVRPQGWRRPGLWQRVGLGRIDGQRAATGDGEQEVEEAEAAVRNEMAMHHNHPSLEIH</sequence>
<feature type="region of interest" description="Disordered" evidence="1">
    <location>
        <begin position="1"/>
        <end position="28"/>
    </location>
</feature>
<dbReference type="EMBL" id="CM016559">
    <property type="protein sequence ID" value="TKW01870.1"/>
    <property type="molecule type" value="Genomic_DNA"/>
</dbReference>
<dbReference type="Proteomes" id="UP000298652">
    <property type="component" value="Chromosome 8"/>
</dbReference>
<dbReference type="Gramene" id="TKW01869">
    <property type="protein sequence ID" value="TKW01869"/>
    <property type="gene ID" value="SEVIR_8G207500v2"/>
</dbReference>
<feature type="region of interest" description="Disordered" evidence="1">
    <location>
        <begin position="46"/>
        <end position="81"/>
    </location>
</feature>
<evidence type="ECO:0008006" key="4">
    <source>
        <dbReference type="Google" id="ProtNLM"/>
    </source>
</evidence>
<keyword evidence="3" id="KW-1185">Reference proteome</keyword>
<evidence type="ECO:0000256" key="1">
    <source>
        <dbReference type="SAM" id="MobiDB-lite"/>
    </source>
</evidence>
<evidence type="ECO:0000313" key="2">
    <source>
        <dbReference type="EMBL" id="TKW01869.1"/>
    </source>
</evidence>
<gene>
    <name evidence="2" type="ORF">SEVIR_8G207500v2</name>
</gene>
<proteinExistence type="predicted"/>
<accession>A0A4U6TMU0</accession>
<dbReference type="EMBL" id="CM016559">
    <property type="protein sequence ID" value="TKW01869.1"/>
    <property type="molecule type" value="Genomic_DNA"/>
</dbReference>
<feature type="compositionally biased region" description="Basic and acidic residues" evidence="1">
    <location>
        <begin position="1"/>
        <end position="15"/>
    </location>
</feature>
<protein>
    <recommendedName>
        <fullName evidence="4">DUF834 domain-containing protein</fullName>
    </recommendedName>
</protein>
<dbReference type="AlphaFoldDB" id="A0A4U6TMU0"/>
<reference evidence="2 3" key="1">
    <citation type="submission" date="2019-03" db="EMBL/GenBank/DDBJ databases">
        <title>WGS assembly of Setaria viridis.</title>
        <authorList>
            <person name="Huang P."/>
            <person name="Jenkins J."/>
            <person name="Grimwood J."/>
            <person name="Barry K."/>
            <person name="Healey A."/>
            <person name="Mamidi S."/>
            <person name="Sreedasyam A."/>
            <person name="Shu S."/>
            <person name="Feldman M."/>
            <person name="Wu J."/>
            <person name="Yu Y."/>
            <person name="Chen C."/>
            <person name="Johnson J."/>
            <person name="Rokhsar D."/>
            <person name="Baxter I."/>
            <person name="Schmutz J."/>
            <person name="Brutnell T."/>
            <person name="Kellogg E."/>
        </authorList>
    </citation>
    <scope>NUCLEOTIDE SEQUENCE [LARGE SCALE GENOMIC DNA]</scope>
    <source>
        <strain evidence="3">cv. A10</strain>
    </source>
</reference>
<name>A0A4U6TMU0_SETVI</name>
<evidence type="ECO:0000313" key="3">
    <source>
        <dbReference type="Proteomes" id="UP000298652"/>
    </source>
</evidence>